<keyword evidence="11" id="KW-0677">Repeat</keyword>
<keyword evidence="7" id="KW-0963">Cytoplasm</keyword>
<keyword evidence="9" id="KW-0540">Nuclease</keyword>
<protein>
    <recommendedName>
        <fullName evidence="6">poly(A)-specific ribonuclease</fullName>
        <ecNumber evidence="6">3.1.13.4</ecNumber>
    </recommendedName>
</protein>
<dbReference type="PANTHER" id="PTHR12121">
    <property type="entry name" value="CARBON CATABOLITE REPRESSOR PROTEIN 4"/>
    <property type="match status" value="1"/>
</dbReference>
<evidence type="ECO:0000256" key="20">
    <source>
        <dbReference type="SAM" id="MobiDB-lite"/>
    </source>
</evidence>
<dbReference type="FunFam" id="3.60.10.10:FF:000002">
    <property type="entry name" value="CCR4-NOT transcription complex subunit 6 like"/>
    <property type="match status" value="1"/>
</dbReference>
<organism evidence="22 23">
    <name type="scientific">Lates japonicus</name>
    <name type="common">Japanese lates</name>
    <dbReference type="NCBI Taxonomy" id="270547"/>
    <lineage>
        <taxon>Eukaryota</taxon>
        <taxon>Metazoa</taxon>
        <taxon>Chordata</taxon>
        <taxon>Craniata</taxon>
        <taxon>Vertebrata</taxon>
        <taxon>Euteleostomi</taxon>
        <taxon>Actinopterygii</taxon>
        <taxon>Neopterygii</taxon>
        <taxon>Teleostei</taxon>
        <taxon>Neoteleostei</taxon>
        <taxon>Acanthomorphata</taxon>
        <taxon>Carangaria</taxon>
        <taxon>Carangaria incertae sedis</taxon>
        <taxon>Centropomidae</taxon>
        <taxon>Lates</taxon>
    </lineage>
</organism>
<accession>A0AAD3RGL9</accession>
<gene>
    <name evidence="22" type="ORF">AKAME5_001863100</name>
</gene>
<evidence type="ECO:0000256" key="5">
    <source>
        <dbReference type="ARBA" id="ARBA00010774"/>
    </source>
</evidence>
<dbReference type="InterPro" id="IPR001611">
    <property type="entry name" value="Leu-rich_rpt"/>
</dbReference>
<dbReference type="EC" id="3.1.13.4" evidence="6"/>
<evidence type="ECO:0000256" key="4">
    <source>
        <dbReference type="ARBA" id="ARBA00004496"/>
    </source>
</evidence>
<dbReference type="GO" id="GO:0006417">
    <property type="term" value="P:regulation of translation"/>
    <property type="evidence" value="ECO:0007669"/>
    <property type="project" value="UniProtKB-KW"/>
</dbReference>
<evidence type="ECO:0000256" key="6">
    <source>
        <dbReference type="ARBA" id="ARBA00012161"/>
    </source>
</evidence>
<evidence type="ECO:0000256" key="13">
    <source>
        <dbReference type="ARBA" id="ARBA00022839"/>
    </source>
</evidence>
<evidence type="ECO:0000256" key="15">
    <source>
        <dbReference type="ARBA" id="ARBA00022845"/>
    </source>
</evidence>
<keyword evidence="13" id="KW-0269">Exonuclease</keyword>
<evidence type="ECO:0000256" key="7">
    <source>
        <dbReference type="ARBA" id="ARBA00022490"/>
    </source>
</evidence>
<evidence type="ECO:0000256" key="19">
    <source>
        <dbReference type="ARBA" id="ARBA00023242"/>
    </source>
</evidence>
<evidence type="ECO:0000256" key="10">
    <source>
        <dbReference type="ARBA" id="ARBA00022723"/>
    </source>
</evidence>
<keyword evidence="16" id="KW-0805">Transcription regulation</keyword>
<evidence type="ECO:0000256" key="14">
    <source>
        <dbReference type="ARBA" id="ARBA00022842"/>
    </source>
</evidence>
<dbReference type="InterPro" id="IPR036691">
    <property type="entry name" value="Endo/exonu/phosph_ase_sf"/>
</dbReference>
<dbReference type="PANTHER" id="PTHR12121:SF33">
    <property type="entry name" value="CCR4-NOT TRANSCRIPTION COMPLEX SUBUNIT 6"/>
    <property type="match status" value="1"/>
</dbReference>
<dbReference type="EMBL" id="BRZM01000109">
    <property type="protein sequence ID" value="GLD67275.1"/>
    <property type="molecule type" value="Genomic_DNA"/>
</dbReference>
<evidence type="ECO:0000256" key="12">
    <source>
        <dbReference type="ARBA" id="ARBA00022801"/>
    </source>
</evidence>
<dbReference type="GO" id="GO:0004535">
    <property type="term" value="F:poly(A)-specific ribonuclease activity"/>
    <property type="evidence" value="ECO:0007669"/>
    <property type="project" value="UniProtKB-EC"/>
</dbReference>
<dbReference type="InterPro" id="IPR003591">
    <property type="entry name" value="Leu-rich_rpt_typical-subtyp"/>
</dbReference>
<keyword evidence="17" id="KW-0943">RNA-mediated gene silencing</keyword>
<feature type="region of interest" description="Disordered" evidence="20">
    <location>
        <begin position="84"/>
        <end position="141"/>
    </location>
</feature>
<feature type="compositionally biased region" description="Polar residues" evidence="20">
    <location>
        <begin position="273"/>
        <end position="282"/>
    </location>
</feature>
<name>A0AAD3RGL9_LATJO</name>
<feature type="non-terminal residue" evidence="22">
    <location>
        <position position="1"/>
    </location>
</feature>
<dbReference type="SMART" id="SM00369">
    <property type="entry name" value="LRR_TYP"/>
    <property type="match status" value="3"/>
</dbReference>
<dbReference type="Pfam" id="PF13855">
    <property type="entry name" value="LRR_8"/>
    <property type="match status" value="1"/>
</dbReference>
<feature type="region of interest" description="Disordered" evidence="20">
    <location>
        <begin position="264"/>
        <end position="319"/>
    </location>
</feature>
<keyword evidence="18" id="KW-0804">Transcription</keyword>
<comment type="subcellular location">
    <subcellularLocation>
        <location evidence="4">Cytoplasm</location>
    </subcellularLocation>
    <subcellularLocation>
        <location evidence="3">Nucleus</location>
    </subcellularLocation>
</comment>
<evidence type="ECO:0000256" key="17">
    <source>
        <dbReference type="ARBA" id="ARBA00023158"/>
    </source>
</evidence>
<comment type="caution">
    <text evidence="22">The sequence shown here is derived from an EMBL/GenBank/DDBJ whole genome shotgun (WGS) entry which is preliminary data.</text>
</comment>
<keyword evidence="23" id="KW-1185">Reference proteome</keyword>
<feature type="compositionally biased region" description="Basic and acidic residues" evidence="20">
    <location>
        <begin position="100"/>
        <end position="117"/>
    </location>
</feature>
<evidence type="ECO:0000256" key="11">
    <source>
        <dbReference type="ARBA" id="ARBA00022737"/>
    </source>
</evidence>
<dbReference type="Gene3D" id="3.80.10.10">
    <property type="entry name" value="Ribonuclease Inhibitor"/>
    <property type="match status" value="1"/>
</dbReference>
<dbReference type="SUPFAM" id="SSF52058">
    <property type="entry name" value="L domain-like"/>
    <property type="match status" value="1"/>
</dbReference>
<reference evidence="22" key="1">
    <citation type="submission" date="2022-08" db="EMBL/GenBank/DDBJ databases">
        <title>Genome sequencing of akame (Lates japonicus).</title>
        <authorList>
            <person name="Hashiguchi Y."/>
            <person name="Takahashi H."/>
        </authorList>
    </citation>
    <scope>NUCLEOTIDE SEQUENCE</scope>
    <source>
        <strain evidence="22">Kochi</strain>
    </source>
</reference>
<evidence type="ECO:0000256" key="9">
    <source>
        <dbReference type="ARBA" id="ARBA00022722"/>
    </source>
</evidence>
<dbReference type="GO" id="GO:0005634">
    <property type="term" value="C:nucleus"/>
    <property type="evidence" value="ECO:0007669"/>
    <property type="project" value="UniProtKB-SubCell"/>
</dbReference>
<evidence type="ECO:0000313" key="22">
    <source>
        <dbReference type="EMBL" id="GLD67275.1"/>
    </source>
</evidence>
<dbReference type="Proteomes" id="UP001279410">
    <property type="component" value="Unassembled WGS sequence"/>
</dbReference>
<evidence type="ECO:0000256" key="16">
    <source>
        <dbReference type="ARBA" id="ARBA00023015"/>
    </source>
</evidence>
<keyword evidence="12" id="KW-0378">Hydrolase</keyword>
<keyword evidence="19" id="KW-0539">Nucleus</keyword>
<dbReference type="GO" id="GO:0046872">
    <property type="term" value="F:metal ion binding"/>
    <property type="evidence" value="ECO:0007669"/>
    <property type="project" value="UniProtKB-KW"/>
</dbReference>
<comment type="cofactor">
    <cofactor evidence="2">
        <name>Mg(2+)</name>
        <dbReference type="ChEBI" id="CHEBI:18420"/>
    </cofactor>
</comment>
<proteinExistence type="inferred from homology"/>
<evidence type="ECO:0000256" key="1">
    <source>
        <dbReference type="ARBA" id="ARBA00001663"/>
    </source>
</evidence>
<keyword evidence="8" id="KW-0433">Leucine-rich repeat</keyword>
<evidence type="ECO:0000256" key="8">
    <source>
        <dbReference type="ARBA" id="ARBA00022614"/>
    </source>
</evidence>
<evidence type="ECO:0000256" key="3">
    <source>
        <dbReference type="ARBA" id="ARBA00004123"/>
    </source>
</evidence>
<keyword evidence="10" id="KW-0479">Metal-binding</keyword>
<evidence type="ECO:0000313" key="23">
    <source>
        <dbReference type="Proteomes" id="UP001279410"/>
    </source>
</evidence>
<dbReference type="GO" id="GO:0031047">
    <property type="term" value="P:regulatory ncRNA-mediated gene silencing"/>
    <property type="evidence" value="ECO:0007669"/>
    <property type="project" value="UniProtKB-KW"/>
</dbReference>
<dbReference type="InterPro" id="IPR050410">
    <property type="entry name" value="CCR4/nocturin_mRNA_transcr"/>
</dbReference>
<dbReference type="Gene3D" id="3.60.10.10">
    <property type="entry name" value="Endonuclease/exonuclease/phosphatase"/>
    <property type="match status" value="1"/>
</dbReference>
<evidence type="ECO:0000256" key="18">
    <source>
        <dbReference type="ARBA" id="ARBA00023163"/>
    </source>
</evidence>
<keyword evidence="15" id="KW-0810">Translation regulation</keyword>
<dbReference type="Pfam" id="PF03372">
    <property type="entry name" value="Exo_endo_phos"/>
    <property type="match status" value="1"/>
</dbReference>
<dbReference type="PROSITE" id="PS51450">
    <property type="entry name" value="LRR"/>
    <property type="match status" value="2"/>
</dbReference>
<feature type="compositionally biased region" description="Polar residues" evidence="20">
    <location>
        <begin position="303"/>
        <end position="319"/>
    </location>
</feature>
<dbReference type="InterPro" id="IPR032675">
    <property type="entry name" value="LRR_dom_sf"/>
</dbReference>
<comment type="similarity">
    <text evidence="5">Belongs to the CCR4/nocturin family.</text>
</comment>
<keyword evidence="14" id="KW-0460">Magnesium</keyword>
<evidence type="ECO:0000259" key="21">
    <source>
        <dbReference type="Pfam" id="PF03372"/>
    </source>
</evidence>
<dbReference type="GO" id="GO:0005829">
    <property type="term" value="C:cytosol"/>
    <property type="evidence" value="ECO:0007669"/>
    <property type="project" value="UniProtKB-ARBA"/>
</dbReference>
<evidence type="ECO:0000256" key="2">
    <source>
        <dbReference type="ARBA" id="ARBA00001946"/>
    </source>
</evidence>
<dbReference type="InterPro" id="IPR005135">
    <property type="entry name" value="Endo/exonuclease/phosphatase"/>
</dbReference>
<feature type="domain" description="Endonuclease/exonuclease/phosphatase" evidence="21">
    <location>
        <begin position="1012"/>
        <end position="1351"/>
    </location>
</feature>
<dbReference type="SUPFAM" id="SSF56219">
    <property type="entry name" value="DNase I-like"/>
    <property type="match status" value="1"/>
</dbReference>
<dbReference type="FunFam" id="3.80.10.10:FF:000008">
    <property type="entry name" value="CCR4-NOT transcription complex subunit 6 like"/>
    <property type="match status" value="1"/>
</dbReference>
<sequence>MDEVITLSSNSDDSDVEIVGSFTTTKAEPQPLTAVRIDVKAVNVNVPPRYIDLSDPRWTLPELKMRKRENSTALAVVDLTESDVANGTEQQRENLLPGDCHIKNESSDKNQTSDKQDLNLQTSCSRDSAVEGPQQDCGNLKPKIRRLNSQTESQTQSCDVRPCNHAPAVKLSRLPFLEMHVKDLKTSSCSVYLTKDCAQMSLCFRELDINTSAPECINNLSTTTASNGPCMEPSVDGSSARVAECVVGQEQPESSNEFTSTLLHGLSDHSYPHTPTTRQNPSELLDLDSPSHRSPVSHDLESQVDQAPTSEHTSAENMSEWQLDEDMAERASNSPDFLHCSIPSEPKTADMDEGTYRGDMGGDSPLAFLWQEESDGEEVNEESRFDMDFRAASQEDRDFVCPVTLRKIMSGPGQDLNDVEDEGFGTPEVLCRQSLSLVYSTIDESYPEGTLQLLSDLLQPGFYPPRDITNHLLRSILLDMQCPHHLCVQAFNLLMRTQRHHMADKTTVPWDWELLTSVMANQDCTKRHRCEVVRMLLEYIVQTLEDDFQAKCSTALHHSIAKATLSCDQQFPQVRDVIKWLFSAIMKSTEHGDIREKNRERDEQIRMVSIFQRMLSLALEVDRSPALSSAKLSQELFHMLISNVPLRAHRMLLLESLQSKLLRCKLLEHLLDYACPLKISLPLSLSLLLHFLKNCTLAPDPTDGTERWRRWEELVHLLWMLLLSYNKAMKGYLCSSVTEQRGRVGTLVYKPDDKVSKSAISEAVEAFLSRSQADLGQALPLHVEESLTYLQDHLLDVSRKQKRTRSRPRDLVCSCSVIGMPKEKYDPPDPRRMYTIMSSEEAANGKKSYWAELEISGRVRSLSTALWSLTHLTALHLSDNSLSRIPPDIAKLHNLVYLDLSSNKIRSLPAELGNMVSLRELLLNNNQLRVLPFELGKLFQLQTLGLKGNPLAQEIMSLYQEPDGTRRLLNYLLDNLAGAIKRIPTEQPPARSWISLQEPDRTRASALFSVMCYNVLCDKYATRQLYGYCPSWALNWEYRKKSIMQEILGCNADIISLQEVETEQYYNFFLPELKEQGYDGFFSPKSRARTMSESDRKHVDGCAIFYKTEKFSAVQKHTVEFNQLAMANSEGSEAMLNRVMTKDNIGVAVLLEVRKEMMEVSSGKSLHGMEKQLLLVANAHMHWDPEYSDVKLVQTMMFLSEVKNIVDKATRSLKLSSVSGETNAIPLVLCADLNSLPDSGVVEYLSTGGVDCTHKDFKELRYSDSLTKFNCNGKNSTSNGRITHGFKLKSAYENGLMPYTNYTFDFKGVIDYIFYSKPHLNVLGILGPLDPHWLVENNVSGCPHPHIPSDHFSLFAQLELLL</sequence>
<comment type="catalytic activity">
    <reaction evidence="1">
        <text>Exonucleolytic cleavage of poly(A) to 5'-AMP.</text>
        <dbReference type="EC" id="3.1.13.4"/>
    </reaction>
</comment>